<evidence type="ECO:0000313" key="2">
    <source>
        <dbReference type="Proteomes" id="UP000436858"/>
    </source>
</evidence>
<gene>
    <name evidence="1" type="ORF">GAN91_13525</name>
</gene>
<evidence type="ECO:0000313" key="1">
    <source>
        <dbReference type="EMBL" id="KAB4481423.1"/>
    </source>
</evidence>
<proteinExistence type="predicted"/>
<dbReference type="Proteomes" id="UP000436858">
    <property type="component" value="Unassembled WGS sequence"/>
</dbReference>
<reference evidence="1 2" key="1">
    <citation type="journal article" date="2019" name="Nat. Med.">
        <title>A library of human gut bacterial isolates paired with longitudinal multiomics data enables mechanistic microbiome research.</title>
        <authorList>
            <person name="Poyet M."/>
            <person name="Groussin M."/>
            <person name="Gibbons S.M."/>
            <person name="Avila-Pacheco J."/>
            <person name="Jiang X."/>
            <person name="Kearney S.M."/>
            <person name="Perrotta A.R."/>
            <person name="Berdy B."/>
            <person name="Zhao S."/>
            <person name="Lieberman T.D."/>
            <person name="Swanson P.K."/>
            <person name="Smith M."/>
            <person name="Roesemann S."/>
            <person name="Alexander J.E."/>
            <person name="Rich S.A."/>
            <person name="Livny J."/>
            <person name="Vlamakis H."/>
            <person name="Clish C."/>
            <person name="Bullock K."/>
            <person name="Deik A."/>
            <person name="Scott J."/>
            <person name="Pierce K.A."/>
            <person name="Xavier R.J."/>
            <person name="Alm E.J."/>
        </authorList>
    </citation>
    <scope>NUCLEOTIDE SEQUENCE [LARGE SCALE GENOMIC DNA]</scope>
    <source>
        <strain evidence="1 2">BIOML-A162</strain>
    </source>
</reference>
<sequence length="82" mass="9669">MWNCTSLIMVDLFISNSCYVLTRNITNPGSCLLYYLLFLPPVYLFFSYSFNRLTLLFERRKKKGTHPFSSFYPASRAFLVFS</sequence>
<protein>
    <submittedName>
        <fullName evidence="1">Uncharacterized protein</fullName>
    </submittedName>
</protein>
<dbReference type="AlphaFoldDB" id="A0A6I0SVE0"/>
<comment type="caution">
    <text evidence="1">The sequence shown here is derived from an EMBL/GenBank/DDBJ whole genome shotgun (WGS) entry which is preliminary data.</text>
</comment>
<organism evidence="1 2">
    <name type="scientific">Bacteroides thetaiotaomicron</name>
    <dbReference type="NCBI Taxonomy" id="818"/>
    <lineage>
        <taxon>Bacteria</taxon>
        <taxon>Pseudomonadati</taxon>
        <taxon>Bacteroidota</taxon>
        <taxon>Bacteroidia</taxon>
        <taxon>Bacteroidales</taxon>
        <taxon>Bacteroidaceae</taxon>
        <taxon>Bacteroides</taxon>
    </lineage>
</organism>
<accession>A0A6I0SVE0</accession>
<name>A0A6I0SVE0_BACT4</name>
<dbReference type="EMBL" id="WCRY01000012">
    <property type="protein sequence ID" value="KAB4481423.1"/>
    <property type="molecule type" value="Genomic_DNA"/>
</dbReference>